<dbReference type="eggNOG" id="arCOG11098">
    <property type="taxonomic scope" value="Archaea"/>
</dbReference>
<evidence type="ECO:0000259" key="2">
    <source>
        <dbReference type="Pfam" id="PF25913"/>
    </source>
</evidence>
<dbReference type="Proteomes" id="UP000011867">
    <property type="component" value="Chromosome"/>
</dbReference>
<dbReference type="RefSeq" id="WP_015409257.1">
    <property type="nucleotide sequence ID" value="NC_020388.1"/>
</dbReference>
<keyword evidence="4" id="KW-1185">Reference proteome</keyword>
<feature type="transmembrane region" description="Helical" evidence="1">
    <location>
        <begin position="121"/>
        <end position="146"/>
    </location>
</feature>
<dbReference type="Pfam" id="PF25913">
    <property type="entry name" value="DUF7965"/>
    <property type="match status" value="1"/>
</dbReference>
<evidence type="ECO:0000256" key="1">
    <source>
        <dbReference type="SAM" id="Phobius"/>
    </source>
</evidence>
<evidence type="ECO:0000313" key="3">
    <source>
        <dbReference type="EMBL" id="CCQ36458.1"/>
    </source>
</evidence>
<dbReference type="KEGG" id="nmo:Nmlp_2289"/>
<reference evidence="3 4" key="1">
    <citation type="journal article" date="2013" name="Genome Announc.">
        <title>Genome of the haloarchaeon Natronomonas moolapensis, a neutrophilic member of a previously haloalkaliphilic genus.</title>
        <authorList>
            <person name="Dyall-Smith M.L."/>
            <person name="Pfeiffer F."/>
            <person name="Oberwinkler T."/>
            <person name="Klee K."/>
            <person name="Rampp M."/>
            <person name="Palm P."/>
            <person name="Gross K."/>
            <person name="Schuster S.C."/>
            <person name="Oesterhelt D."/>
        </authorList>
    </citation>
    <scope>NUCLEOTIDE SEQUENCE [LARGE SCALE GENOMIC DNA]</scope>
    <source>
        <strain evidence="4">DSM 18674 / JCM 14361 / 8.8.11</strain>
    </source>
</reference>
<dbReference type="EMBL" id="HF582854">
    <property type="protein sequence ID" value="CCQ36458.1"/>
    <property type="molecule type" value="Genomic_DNA"/>
</dbReference>
<protein>
    <recommendedName>
        <fullName evidence="2">DUF7965 domain-containing protein</fullName>
    </recommendedName>
</protein>
<keyword evidence="1" id="KW-0812">Transmembrane</keyword>
<gene>
    <name evidence="3" type="ordered locus">Nmlp_2289</name>
</gene>
<dbReference type="AlphaFoldDB" id="M1Y1W1"/>
<organism evidence="3 4">
    <name type="scientific">Natronomonas moolapensis (strain DSM 18674 / CECT 7526 / JCM 14361 / 8.8.11)</name>
    <dbReference type="NCBI Taxonomy" id="268739"/>
    <lineage>
        <taxon>Archaea</taxon>
        <taxon>Methanobacteriati</taxon>
        <taxon>Methanobacteriota</taxon>
        <taxon>Stenosarchaea group</taxon>
        <taxon>Halobacteria</taxon>
        <taxon>Halobacteriales</taxon>
        <taxon>Natronomonadaceae</taxon>
        <taxon>Natronomonas</taxon>
    </lineage>
</organism>
<feature type="transmembrane region" description="Helical" evidence="1">
    <location>
        <begin position="12"/>
        <end position="36"/>
    </location>
</feature>
<dbReference type="HOGENOM" id="CLU_1640013_0_0_2"/>
<accession>M1Y1W1</accession>
<feature type="transmembrane region" description="Helical" evidence="1">
    <location>
        <begin position="42"/>
        <end position="71"/>
    </location>
</feature>
<sequence>MADRHATPGTRHLEAWVVGTATTVLVVVGVILASHLDGSLPVALPAVGTAVATLLFGYLWLLAVVAAGVVISSTPDTASSTVWLGRAAAGGAAVASIYLTIALVVGFVSPLPTPIDPGFRSVFGVVAVGTAAGAALGSVAGAVFAICRRVTAVAVRDAGPRA</sequence>
<feature type="transmembrane region" description="Helical" evidence="1">
    <location>
        <begin position="83"/>
        <end position="109"/>
    </location>
</feature>
<feature type="domain" description="DUF7965" evidence="2">
    <location>
        <begin position="12"/>
        <end position="150"/>
    </location>
</feature>
<proteinExistence type="predicted"/>
<name>M1Y1W1_NATM8</name>
<dbReference type="STRING" id="268739.Nmlp_2289"/>
<dbReference type="InterPro" id="IPR058271">
    <property type="entry name" value="DUF7965"/>
</dbReference>
<keyword evidence="1" id="KW-0472">Membrane</keyword>
<keyword evidence="1" id="KW-1133">Transmembrane helix</keyword>
<evidence type="ECO:0000313" key="4">
    <source>
        <dbReference type="Proteomes" id="UP000011867"/>
    </source>
</evidence>
<dbReference type="GeneID" id="14651209"/>